<evidence type="ECO:0000313" key="8">
    <source>
        <dbReference type="Proteomes" id="UP000515121"/>
    </source>
</evidence>
<dbReference type="SMART" id="SM00504">
    <property type="entry name" value="Ubox"/>
    <property type="match status" value="1"/>
</dbReference>
<sequence length="1163" mass="131182">MESSLEELLAEEGFRGRKSGARSRSSLRSEALSKTDSPFSNRVKTERRRSDVSWNNLRGELSRSDSTIGRRPRDLLVGREKINGELKKENKERLEGRGSIDRQEDNWLNINSSEDSQRNEIVEIGVEENERVKDVFANEGRHSLGRRGKRNDIASSKHLLGRRSYSDKHRNSLQQRETAYDKANRGSQISKSFQDGQHQKRDDLVPTVSHPALDRVAIRAIVSILCGYIKRFLQNEEFRTALHHNCFSSLNCIMLEDYNIEGKIIVNLEQAIEIVEKAVEESVSAKELKKASLQLSVITGLNSNDLKDGFTFGVPNAMLSSCAHLYLSVIYKLQKKDRVSAKHLLQVFCDSPSQARTNLLPELWDNLFFPHLSHLKAWYNQEANSLSDAPSKKRKLKLLEKVYNEIMDSSTYQLAVYYKDWLTEGVEAPSFPSIHVPSVSVGNVLQEGSPPHSPDLGSPAGPFSPQPMVSKKLYDAVFGRSSKPGLEETEDNSESHSYDTCRRSCDGSTVDVKQTLTYSYEEVKHPYQDIGEASSKSPQDDASFLEDRISSTAEEEWSLPGLSMLREKDIHCTNNSTKADNTRQTTARDSDMLQAPVLLSANELMLKQLAKSAFEPQQTEGTDDLTLSSLQNPSEEPMHSSLENKPSKFRPSFEELLESDRYIDERSLFSSIPKDFICRLTGKLFEEPVTLETGQTFEREAIKEWFNQGNKTCPVTGKMLEYLSVPLTNFILKRVIDSWKLENCRHTLALAFLIVGNSREHGSPSRGETATFILEQCITTLSREERIMNIKHLISLGGLPFLIQRFKSENMEEKTRVAMLLSCCIEADSGCRYDIARDIKKQCLFELVCSKQVKSRRNAVLLLTELICLSRRKDVPLFLSDLQHEEIMDVMHALHVYLQSSPPDQRPLVATLLLNIDLLSFCHDRDQHMQQADPPNYGLYREEAVDVITAALDSCLLDEEVRENCCRALFILGGRFTVSGKLLTEGWILKLAGFNDDREVNFIEKDEDLEVDDTILLEDEECANEEWLRNLSTSLVGSGKKSFLEAISKCLGSGNSDLVTACLTTVAWLTGALSSITDARLQLSTFFTLISQLKQSLENGALVQHKVLASISLLNLSKISVRNNLNVPCGEPEMERTLHLVAPASSLEDRGILLLFRSSFYSQ</sequence>
<keyword evidence="8" id="KW-1185">Reference proteome</keyword>
<keyword evidence="5" id="KW-0833">Ubl conjugation pathway</keyword>
<dbReference type="InterPro" id="IPR003613">
    <property type="entry name" value="Ubox_domain"/>
</dbReference>
<dbReference type="KEGG" id="dzi:111286420"/>
<evidence type="ECO:0000256" key="2">
    <source>
        <dbReference type="ARBA" id="ARBA00004906"/>
    </source>
</evidence>
<dbReference type="GO" id="GO:0016567">
    <property type="term" value="P:protein ubiquitination"/>
    <property type="evidence" value="ECO:0007669"/>
    <property type="project" value="UniProtKB-UniPathway"/>
</dbReference>
<dbReference type="RefSeq" id="XP_022732097.1">
    <property type="nucleotide sequence ID" value="XM_022876362.1"/>
</dbReference>
<dbReference type="Pfam" id="PF23628">
    <property type="entry name" value="ARM_LIN_C"/>
    <property type="match status" value="1"/>
</dbReference>
<comment type="catalytic activity">
    <reaction evidence="1">
        <text>S-ubiquitinyl-[E2 ubiquitin-conjugating enzyme]-L-cysteine + [acceptor protein]-L-lysine = [E2 ubiquitin-conjugating enzyme]-L-cysteine + N(6)-ubiquitinyl-[acceptor protein]-L-lysine.</text>
        <dbReference type="EC" id="2.3.2.27"/>
    </reaction>
</comment>
<feature type="compositionally biased region" description="Low complexity" evidence="6">
    <location>
        <begin position="22"/>
        <end position="34"/>
    </location>
</feature>
<name>A0A6P5XVP2_DURZI</name>
<dbReference type="InterPro" id="IPR056512">
    <property type="entry name" value="LIN_N"/>
</dbReference>
<dbReference type="InterPro" id="IPR045210">
    <property type="entry name" value="RING-Ubox_PUB"/>
</dbReference>
<feature type="compositionally biased region" description="Polar residues" evidence="6">
    <location>
        <begin position="615"/>
        <end position="634"/>
    </location>
</feature>
<dbReference type="InterPro" id="IPR016024">
    <property type="entry name" value="ARM-type_fold"/>
</dbReference>
<evidence type="ECO:0000256" key="1">
    <source>
        <dbReference type="ARBA" id="ARBA00000900"/>
    </source>
</evidence>
<dbReference type="InterPro" id="IPR011989">
    <property type="entry name" value="ARM-like"/>
</dbReference>
<dbReference type="InterPro" id="IPR055566">
    <property type="entry name" value="ARM_LIN"/>
</dbReference>
<accession>A0A6P5XVP2</accession>
<dbReference type="InterPro" id="IPR013083">
    <property type="entry name" value="Znf_RING/FYVE/PHD"/>
</dbReference>
<protein>
    <recommendedName>
        <fullName evidence="3">RING-type E3 ubiquitin transferase</fullName>
        <ecNumber evidence="3">2.3.2.27</ecNumber>
    </recommendedName>
</protein>
<proteinExistence type="predicted"/>
<dbReference type="EC" id="2.3.2.27" evidence="3"/>
<feature type="compositionally biased region" description="Polar residues" evidence="6">
    <location>
        <begin position="185"/>
        <end position="196"/>
    </location>
</feature>
<feature type="region of interest" description="Disordered" evidence="6">
    <location>
        <begin position="445"/>
        <end position="465"/>
    </location>
</feature>
<feature type="compositionally biased region" description="Acidic residues" evidence="6">
    <location>
        <begin position="1"/>
        <end position="10"/>
    </location>
</feature>
<dbReference type="SUPFAM" id="SSF57850">
    <property type="entry name" value="RING/U-box"/>
    <property type="match status" value="1"/>
</dbReference>
<dbReference type="CDD" id="cd16664">
    <property type="entry name" value="RING-Ubox_PUB"/>
    <property type="match status" value="1"/>
</dbReference>
<dbReference type="Gene3D" id="3.30.40.10">
    <property type="entry name" value="Zinc/RING finger domain, C3HC4 (zinc finger)"/>
    <property type="match status" value="1"/>
</dbReference>
<dbReference type="Pfam" id="PF04564">
    <property type="entry name" value="U-box"/>
    <property type="match status" value="1"/>
</dbReference>
<feature type="region of interest" description="Disordered" evidence="6">
    <location>
        <begin position="1"/>
        <end position="51"/>
    </location>
</feature>
<evidence type="ECO:0000256" key="6">
    <source>
        <dbReference type="SAM" id="MobiDB-lite"/>
    </source>
</evidence>
<dbReference type="PANTHER" id="PTHR35549:SF1">
    <property type="entry name" value="OS04G0584500 PROTEIN"/>
    <property type="match status" value="1"/>
</dbReference>
<dbReference type="SUPFAM" id="SSF48371">
    <property type="entry name" value="ARM repeat"/>
    <property type="match status" value="1"/>
</dbReference>
<evidence type="ECO:0000256" key="3">
    <source>
        <dbReference type="ARBA" id="ARBA00012483"/>
    </source>
</evidence>
<dbReference type="OrthoDB" id="10064100at2759"/>
<evidence type="ECO:0000313" key="9">
    <source>
        <dbReference type="RefSeq" id="XP_022732097.1"/>
    </source>
</evidence>
<evidence type="ECO:0000256" key="4">
    <source>
        <dbReference type="ARBA" id="ARBA00022679"/>
    </source>
</evidence>
<dbReference type="Pfam" id="PF23568">
    <property type="entry name" value="ARM_LIN"/>
    <property type="match status" value="1"/>
</dbReference>
<comment type="pathway">
    <text evidence="2">Protein modification; protein ubiquitination.</text>
</comment>
<feature type="compositionally biased region" description="Basic and acidic residues" evidence="6">
    <location>
        <begin position="493"/>
        <end position="505"/>
    </location>
</feature>
<evidence type="ECO:0000256" key="5">
    <source>
        <dbReference type="ARBA" id="ARBA00022786"/>
    </source>
</evidence>
<keyword evidence="4" id="KW-0808">Transferase</keyword>
<feature type="domain" description="U-box" evidence="7">
    <location>
        <begin position="671"/>
        <end position="746"/>
    </location>
</feature>
<feature type="region of interest" description="Disordered" evidence="6">
    <location>
        <begin position="142"/>
        <end position="202"/>
    </location>
</feature>
<evidence type="ECO:0000259" key="7">
    <source>
        <dbReference type="PROSITE" id="PS51698"/>
    </source>
</evidence>
<dbReference type="AlphaFoldDB" id="A0A6P5XVP2"/>
<organism evidence="8 9">
    <name type="scientific">Durio zibethinus</name>
    <name type="common">Durian</name>
    <dbReference type="NCBI Taxonomy" id="66656"/>
    <lineage>
        <taxon>Eukaryota</taxon>
        <taxon>Viridiplantae</taxon>
        <taxon>Streptophyta</taxon>
        <taxon>Embryophyta</taxon>
        <taxon>Tracheophyta</taxon>
        <taxon>Spermatophyta</taxon>
        <taxon>Magnoliopsida</taxon>
        <taxon>eudicotyledons</taxon>
        <taxon>Gunneridae</taxon>
        <taxon>Pentapetalae</taxon>
        <taxon>rosids</taxon>
        <taxon>malvids</taxon>
        <taxon>Malvales</taxon>
        <taxon>Malvaceae</taxon>
        <taxon>Helicteroideae</taxon>
        <taxon>Durio</taxon>
    </lineage>
</organism>
<feature type="region of interest" description="Disordered" evidence="6">
    <location>
        <begin position="614"/>
        <end position="647"/>
    </location>
</feature>
<dbReference type="UniPathway" id="UPA00143"/>
<feature type="region of interest" description="Disordered" evidence="6">
    <location>
        <begin position="481"/>
        <end position="506"/>
    </location>
</feature>
<dbReference type="GeneID" id="111286420"/>
<dbReference type="PANTHER" id="PTHR35549">
    <property type="entry name" value="OS04G0584500 PROTEIN"/>
    <property type="match status" value="1"/>
</dbReference>
<gene>
    <name evidence="9" type="primary">LOC111286420</name>
</gene>
<dbReference type="Gene3D" id="1.25.10.10">
    <property type="entry name" value="Leucine-rich Repeat Variant"/>
    <property type="match status" value="1"/>
</dbReference>
<dbReference type="PROSITE" id="PS51698">
    <property type="entry name" value="U_BOX"/>
    <property type="match status" value="1"/>
</dbReference>
<dbReference type="Proteomes" id="UP000515121">
    <property type="component" value="Unplaced"/>
</dbReference>
<reference evidence="9" key="1">
    <citation type="submission" date="2025-08" db="UniProtKB">
        <authorList>
            <consortium name="RefSeq"/>
        </authorList>
    </citation>
    <scope>IDENTIFICATION</scope>
    <source>
        <tissue evidence="9">Fruit stalk</tissue>
    </source>
</reference>
<dbReference type="GO" id="GO:0061630">
    <property type="term" value="F:ubiquitin protein ligase activity"/>
    <property type="evidence" value="ECO:0007669"/>
    <property type="project" value="UniProtKB-EC"/>
</dbReference>